<feature type="chain" id="PRO_5046634404" description="DUF3012 domain-containing protein" evidence="1">
    <location>
        <begin position="23"/>
        <end position="81"/>
    </location>
</feature>
<protein>
    <recommendedName>
        <fullName evidence="4">DUF3012 domain-containing protein</fullName>
    </recommendedName>
</protein>
<reference evidence="3" key="1">
    <citation type="journal article" date="2019" name="Int. J. Syst. Evol. Microbiol.">
        <title>The Global Catalogue of Microorganisms (GCM) 10K type strain sequencing project: providing services to taxonomists for standard genome sequencing and annotation.</title>
        <authorList>
            <consortium name="The Broad Institute Genomics Platform"/>
            <consortium name="The Broad Institute Genome Sequencing Center for Infectious Disease"/>
            <person name="Wu L."/>
            <person name="Ma J."/>
        </authorList>
    </citation>
    <scope>NUCLEOTIDE SEQUENCE [LARGE SCALE GENOMIC DNA]</scope>
    <source>
        <strain evidence="3">IBRC 10765</strain>
    </source>
</reference>
<evidence type="ECO:0000313" key="2">
    <source>
        <dbReference type="EMBL" id="MFC3853829.1"/>
    </source>
</evidence>
<accession>A0ABV7ZZ44</accession>
<organism evidence="2 3">
    <name type="scientific">Saccharospirillum mangrovi</name>
    <dbReference type="NCBI Taxonomy" id="2161747"/>
    <lineage>
        <taxon>Bacteria</taxon>
        <taxon>Pseudomonadati</taxon>
        <taxon>Pseudomonadota</taxon>
        <taxon>Gammaproteobacteria</taxon>
        <taxon>Oceanospirillales</taxon>
        <taxon>Saccharospirillaceae</taxon>
        <taxon>Saccharospirillum</taxon>
    </lineage>
</organism>
<feature type="signal peptide" evidence="1">
    <location>
        <begin position="1"/>
        <end position="22"/>
    </location>
</feature>
<keyword evidence="3" id="KW-1185">Reference proteome</keyword>
<keyword evidence="1" id="KW-0732">Signal</keyword>
<evidence type="ECO:0008006" key="4">
    <source>
        <dbReference type="Google" id="ProtNLM"/>
    </source>
</evidence>
<proteinExistence type="predicted"/>
<evidence type="ECO:0000313" key="3">
    <source>
        <dbReference type="Proteomes" id="UP001595617"/>
    </source>
</evidence>
<dbReference type="RefSeq" id="WP_380697419.1">
    <property type="nucleotide sequence ID" value="NZ_JBHRYR010000004.1"/>
</dbReference>
<dbReference type="Proteomes" id="UP001595617">
    <property type="component" value="Unassembled WGS sequence"/>
</dbReference>
<comment type="caution">
    <text evidence="2">The sequence shown here is derived from an EMBL/GenBank/DDBJ whole genome shotgun (WGS) entry which is preliminary data.</text>
</comment>
<evidence type="ECO:0000256" key="1">
    <source>
        <dbReference type="SAM" id="SignalP"/>
    </source>
</evidence>
<dbReference type="EMBL" id="JBHRYR010000004">
    <property type="protein sequence ID" value="MFC3853829.1"/>
    <property type="molecule type" value="Genomic_DNA"/>
</dbReference>
<sequence length="81" mass="9010">MSNPTWSVALALILCLGSTVHAQTRLRRAAVDNPDMLLLCDLLTPDRRFNLCPMKAFNTWALPSFFHCRTVWQESTGCGAG</sequence>
<gene>
    <name evidence="2" type="ORF">ACFOOG_13375</name>
</gene>
<name>A0ABV7ZZ44_9GAMM</name>